<reference evidence="1 2" key="1">
    <citation type="submission" date="2020-08" db="EMBL/GenBank/DDBJ databases">
        <title>Genomic Encyclopedia of Type Strains, Phase III (KMG-III): the genomes of soil and plant-associated and newly described type strains.</title>
        <authorList>
            <person name="Whitman W."/>
        </authorList>
    </citation>
    <scope>NUCLEOTIDE SEQUENCE [LARGE SCALE GENOMIC DNA]</scope>
    <source>
        <strain evidence="1 2">CECT 8305</strain>
    </source>
</reference>
<evidence type="ECO:0000313" key="1">
    <source>
        <dbReference type="EMBL" id="MBB5934087.1"/>
    </source>
</evidence>
<protein>
    <submittedName>
        <fullName evidence="1">Uncharacterized protein</fullName>
    </submittedName>
</protein>
<proteinExistence type="predicted"/>
<dbReference type="AlphaFoldDB" id="A0A7W9Q7Q5"/>
<keyword evidence="2" id="KW-1185">Reference proteome</keyword>
<name>A0A7W9Q7Q5_9ACTN</name>
<sequence length="36" mass="3892">MSGCTCNGFLIELAAGRTYTLNLDILPRPEPENNPA</sequence>
<organism evidence="1 2">
    <name type="scientific">Streptomyces zagrosensis</name>
    <dbReference type="NCBI Taxonomy" id="1042984"/>
    <lineage>
        <taxon>Bacteria</taxon>
        <taxon>Bacillati</taxon>
        <taxon>Actinomycetota</taxon>
        <taxon>Actinomycetes</taxon>
        <taxon>Kitasatosporales</taxon>
        <taxon>Streptomycetaceae</taxon>
        <taxon>Streptomyces</taxon>
    </lineage>
</organism>
<dbReference type="EMBL" id="JACHJL010000002">
    <property type="protein sequence ID" value="MBB5934087.1"/>
    <property type="molecule type" value="Genomic_DNA"/>
</dbReference>
<accession>A0A7W9Q7Q5</accession>
<comment type="caution">
    <text evidence="1">The sequence shown here is derived from an EMBL/GenBank/DDBJ whole genome shotgun (WGS) entry which is preliminary data.</text>
</comment>
<dbReference type="Proteomes" id="UP000588098">
    <property type="component" value="Unassembled WGS sequence"/>
</dbReference>
<evidence type="ECO:0000313" key="2">
    <source>
        <dbReference type="Proteomes" id="UP000588098"/>
    </source>
</evidence>
<gene>
    <name evidence="1" type="ORF">FHS42_001113</name>
</gene>